<keyword evidence="1" id="KW-0547">Nucleotide-binding</keyword>
<reference evidence="5 6" key="1">
    <citation type="journal article" date="2018" name="Sci. Rep.">
        <title>Characterisation of pathogen-specific regions and novel effector candidates in Fusarium oxysporum f. sp. cepae.</title>
        <authorList>
            <person name="Armitage A.D."/>
            <person name="Taylor A."/>
            <person name="Sobczyk M.K."/>
            <person name="Baxter L."/>
            <person name="Greenfield B.P."/>
            <person name="Bates H.J."/>
            <person name="Wilson F."/>
            <person name="Jackson A.C."/>
            <person name="Ott S."/>
            <person name="Harrison R.J."/>
            <person name="Clarkson J.P."/>
        </authorList>
    </citation>
    <scope>NUCLEOTIDE SEQUENCE [LARGE SCALE GENOMIC DNA]</scope>
    <source>
        <strain evidence="5 6">Fp_A8</strain>
    </source>
</reference>
<evidence type="ECO:0000313" key="5">
    <source>
        <dbReference type="EMBL" id="RKL13851.1"/>
    </source>
</evidence>
<keyword evidence="2" id="KW-0378">Hydrolase</keyword>
<evidence type="ECO:0000256" key="2">
    <source>
        <dbReference type="ARBA" id="ARBA00022801"/>
    </source>
</evidence>
<name>A0A420RA07_GIBIN</name>
<dbReference type="GO" id="GO:0003676">
    <property type="term" value="F:nucleic acid binding"/>
    <property type="evidence" value="ECO:0007669"/>
    <property type="project" value="InterPro"/>
</dbReference>
<evidence type="ECO:0000256" key="3">
    <source>
        <dbReference type="ARBA" id="ARBA00022840"/>
    </source>
</evidence>
<organism evidence="5 6">
    <name type="scientific">Gibberella intermedia</name>
    <name type="common">Bulb rot disease fungus</name>
    <name type="synonym">Fusarium proliferatum</name>
    <dbReference type="NCBI Taxonomy" id="948311"/>
    <lineage>
        <taxon>Eukaryota</taxon>
        <taxon>Fungi</taxon>
        <taxon>Dikarya</taxon>
        <taxon>Ascomycota</taxon>
        <taxon>Pezizomycotina</taxon>
        <taxon>Sordariomycetes</taxon>
        <taxon>Hypocreomycetidae</taxon>
        <taxon>Hypocreales</taxon>
        <taxon>Nectriaceae</taxon>
        <taxon>Fusarium</taxon>
        <taxon>Fusarium fujikuroi species complex</taxon>
    </lineage>
</organism>
<dbReference type="Proteomes" id="UP000283569">
    <property type="component" value="Unassembled WGS sequence"/>
</dbReference>
<protein>
    <recommendedName>
        <fullName evidence="4">Helicase ATP-binding domain-containing protein</fullName>
    </recommendedName>
</protein>
<proteinExistence type="predicted"/>
<gene>
    <name evidence="5" type="ORF">BFJ72_g15396</name>
</gene>
<dbReference type="Pfam" id="PF00270">
    <property type="entry name" value="DEAD"/>
    <property type="match status" value="1"/>
</dbReference>
<dbReference type="PROSITE" id="PS51193">
    <property type="entry name" value="HELICASE_ATP_BIND_2"/>
    <property type="match status" value="1"/>
</dbReference>
<dbReference type="InterPro" id="IPR027417">
    <property type="entry name" value="P-loop_NTPase"/>
</dbReference>
<evidence type="ECO:0000256" key="1">
    <source>
        <dbReference type="ARBA" id="ARBA00022741"/>
    </source>
</evidence>
<keyword evidence="3" id="KW-0067">ATP-binding</keyword>
<evidence type="ECO:0000259" key="4">
    <source>
        <dbReference type="PROSITE" id="PS51193"/>
    </source>
</evidence>
<comment type="caution">
    <text evidence="5">The sequence shown here is derived from an EMBL/GenBank/DDBJ whole genome shotgun (WGS) entry which is preliminary data.</text>
</comment>
<accession>A0A420RA07</accession>
<dbReference type="GO" id="GO:0016787">
    <property type="term" value="F:hydrolase activity"/>
    <property type="evidence" value="ECO:0007669"/>
    <property type="project" value="UniProtKB-KW"/>
</dbReference>
<dbReference type="Gene3D" id="3.40.50.300">
    <property type="entry name" value="P-loop containing nucleotide triphosphate hydrolases"/>
    <property type="match status" value="1"/>
</dbReference>
<feature type="non-terminal residue" evidence="5">
    <location>
        <position position="139"/>
    </location>
</feature>
<dbReference type="InterPro" id="IPR011545">
    <property type="entry name" value="DEAD/DEAH_box_helicase_dom"/>
</dbReference>
<dbReference type="AlphaFoldDB" id="A0A420RA07"/>
<feature type="domain" description="Helicase ATP-binding" evidence="4">
    <location>
        <begin position="7"/>
        <end position="139"/>
    </location>
</feature>
<dbReference type="EMBL" id="MRDB01000472">
    <property type="protein sequence ID" value="RKL13851.1"/>
    <property type="molecule type" value="Genomic_DNA"/>
</dbReference>
<dbReference type="InterPro" id="IPR014013">
    <property type="entry name" value="Helic_SF1/SF2_ATP-bd_DinG/Rad3"/>
</dbReference>
<evidence type="ECO:0000313" key="6">
    <source>
        <dbReference type="Proteomes" id="UP000283569"/>
    </source>
</evidence>
<sequence length="139" mass="15344">MQRCLDAIRERSPGFRARRPQLQMIAAVAHALARVDASDAERSDGAHLAVIEAGTGTGKTVAYLLPALVLAHLRGRKLVVSSSTVTLQEQLLHKDVPDLLRFLPFPVSYVVAKGRRRFLCPARPAQRLDQQRSGERRVG</sequence>
<dbReference type="GO" id="GO:0005524">
    <property type="term" value="F:ATP binding"/>
    <property type="evidence" value="ECO:0007669"/>
    <property type="project" value="UniProtKB-KW"/>
</dbReference>
<dbReference type="SUPFAM" id="SSF52540">
    <property type="entry name" value="P-loop containing nucleoside triphosphate hydrolases"/>
    <property type="match status" value="1"/>
</dbReference>